<dbReference type="GO" id="GO:0005890">
    <property type="term" value="C:sodium:potassium-exchanging ATPase complex"/>
    <property type="evidence" value="ECO:0007669"/>
    <property type="project" value="InterPro"/>
</dbReference>
<dbReference type="GO" id="GO:0001671">
    <property type="term" value="F:ATPase activator activity"/>
    <property type="evidence" value="ECO:0007669"/>
    <property type="project" value="TreeGrafter"/>
</dbReference>
<dbReference type="Pfam" id="PF00287">
    <property type="entry name" value="Na_K-ATPase"/>
    <property type="match status" value="1"/>
</dbReference>
<reference evidence="8" key="1">
    <citation type="journal article" date="2007" name="Nat. Struct. Mol. Biol.">
        <title>Structural basis of Na(+)/K(+)-ATPase adaptation to marine environments.</title>
        <authorList>
            <person name="Colina C."/>
            <person name="Rosenthal J.J.C."/>
            <person name="DeGiorgis J.A."/>
            <person name="Srikumar D."/>
            <person name="Iruku N."/>
            <person name="Holmgren M."/>
        </authorList>
    </citation>
    <scope>NUCLEOTIDE SEQUENCE</scope>
    <source>
        <tissue evidence="8">Giant fiber lobe</tissue>
    </source>
</reference>
<accession>A4LAB1</accession>
<dbReference type="PANTHER" id="PTHR11523">
    <property type="entry name" value="SODIUM/POTASSIUM-DEPENDENT ATPASE BETA SUBUNIT"/>
    <property type="match status" value="1"/>
</dbReference>
<sequence length="301" mass="34214">MATSDVDPVSGPNKGGFRQSVDDCCTFIYNGETGEICGRTGKSWALITIFYVVFYGILSSFFIATIAVFYTTVDEHSPVLQGGSSLLKDSPGLGYRPRPNYESTLIRFNKGDTSMDKYVDNIKSFLSHYNTTKYDSRYENCETISGERQTNKHKPCLFDPLALQAPCLHEPDYGYKNGTPCVLLKLNKIFDWIPRPYSNETVPVEARDNWDNYHITVKCHGERASDIENLGPVNYYPKHGFPIKYFPFLNQPGYHAPIVVVQFMRPTRGFLVMVECKAYAENIVIDKLHRLGLVHFELLVD</sequence>
<dbReference type="GO" id="GO:1990573">
    <property type="term" value="P:potassium ion import across plasma membrane"/>
    <property type="evidence" value="ECO:0007669"/>
    <property type="project" value="TreeGrafter"/>
</dbReference>
<dbReference type="Gene3D" id="2.60.40.1660">
    <property type="entry name" value="Na, k-atpase alpha subunit"/>
    <property type="match status" value="1"/>
</dbReference>
<evidence type="ECO:0000256" key="7">
    <source>
        <dbReference type="SAM" id="Phobius"/>
    </source>
</evidence>
<evidence type="ECO:0000256" key="4">
    <source>
        <dbReference type="ARBA" id="ARBA00022968"/>
    </source>
</evidence>
<dbReference type="AlphaFoldDB" id="A4LAB1"/>
<organism evidence="8">
    <name type="scientific">Doryteuthis opalescens</name>
    <name type="common">California market squid</name>
    <name type="synonym">Loligo opalescens</name>
    <dbReference type="NCBI Taxonomy" id="1051066"/>
    <lineage>
        <taxon>Eukaryota</taxon>
        <taxon>Metazoa</taxon>
        <taxon>Spiralia</taxon>
        <taxon>Lophotrochozoa</taxon>
        <taxon>Mollusca</taxon>
        <taxon>Cephalopoda</taxon>
        <taxon>Coleoidea</taxon>
        <taxon>Decapodiformes</taxon>
        <taxon>Myopsida</taxon>
        <taxon>Loliginidae</taxon>
        <taxon>Doryteuthis</taxon>
    </lineage>
</organism>
<keyword evidence="3 7" id="KW-0812">Transmembrane</keyword>
<dbReference type="InterPro" id="IPR038702">
    <property type="entry name" value="Na/K_ATPase_sub_beta_sf"/>
</dbReference>
<protein>
    <submittedName>
        <fullName evidence="8">Na+/K+ ATPase beta subunit</fullName>
    </submittedName>
</protein>
<dbReference type="GO" id="GO:0030007">
    <property type="term" value="P:intracellular potassium ion homeostasis"/>
    <property type="evidence" value="ECO:0007669"/>
    <property type="project" value="TreeGrafter"/>
</dbReference>
<dbReference type="GO" id="GO:0006883">
    <property type="term" value="P:intracellular sodium ion homeostasis"/>
    <property type="evidence" value="ECO:0007669"/>
    <property type="project" value="TreeGrafter"/>
</dbReference>
<keyword evidence="4" id="KW-0735">Signal-anchor</keyword>
<evidence type="ECO:0000256" key="2">
    <source>
        <dbReference type="ARBA" id="ARBA00005876"/>
    </source>
</evidence>
<evidence type="ECO:0000256" key="1">
    <source>
        <dbReference type="ARBA" id="ARBA00004606"/>
    </source>
</evidence>
<proteinExistence type="evidence at transcript level"/>
<evidence type="ECO:0000256" key="3">
    <source>
        <dbReference type="ARBA" id="ARBA00022692"/>
    </source>
</evidence>
<keyword evidence="6 7" id="KW-0472">Membrane</keyword>
<dbReference type="EMBL" id="EF467996">
    <property type="protein sequence ID" value="ABO61331.1"/>
    <property type="molecule type" value="mRNA"/>
</dbReference>
<dbReference type="InterPro" id="IPR000402">
    <property type="entry name" value="Na/K_ATPase_sub_beta"/>
</dbReference>
<feature type="transmembrane region" description="Helical" evidence="7">
    <location>
        <begin position="49"/>
        <end position="70"/>
    </location>
</feature>
<comment type="subcellular location">
    <subcellularLocation>
        <location evidence="1">Membrane</location>
        <topology evidence="1">Single-pass type II membrane protein</topology>
    </subcellularLocation>
</comment>
<evidence type="ECO:0000256" key="5">
    <source>
        <dbReference type="ARBA" id="ARBA00022989"/>
    </source>
</evidence>
<dbReference type="GO" id="GO:0036376">
    <property type="term" value="P:sodium ion export across plasma membrane"/>
    <property type="evidence" value="ECO:0007669"/>
    <property type="project" value="TreeGrafter"/>
</dbReference>
<dbReference type="NCBIfam" id="TIGR01107">
    <property type="entry name" value="Na_K_ATPase_bet"/>
    <property type="match status" value="1"/>
</dbReference>
<name>A4LAB1_DOROP</name>
<evidence type="ECO:0000313" key="8">
    <source>
        <dbReference type="EMBL" id="ABO61331.1"/>
    </source>
</evidence>
<keyword evidence="5 7" id="KW-1133">Transmembrane helix</keyword>
<comment type="similarity">
    <text evidence="2">Belongs to the X(+)/potassium ATPases subunit beta family.</text>
</comment>
<evidence type="ECO:0000256" key="6">
    <source>
        <dbReference type="ARBA" id="ARBA00023136"/>
    </source>
</evidence>
<dbReference type="PANTHER" id="PTHR11523:SF28">
    <property type="entry name" value="NA_K-ATPASE BETA SUBUNIT ISOFORM 4-RELATED"/>
    <property type="match status" value="1"/>
</dbReference>